<feature type="domain" description="GST N-terminal" evidence="1">
    <location>
        <begin position="24"/>
        <end position="107"/>
    </location>
</feature>
<dbReference type="InterPro" id="IPR036249">
    <property type="entry name" value="Thioredoxin-like_sf"/>
</dbReference>
<organism evidence="3 4">
    <name type="scientific">Aspergillus fijiensis CBS 313.89</name>
    <dbReference type="NCBI Taxonomy" id="1448319"/>
    <lineage>
        <taxon>Eukaryota</taxon>
        <taxon>Fungi</taxon>
        <taxon>Dikarya</taxon>
        <taxon>Ascomycota</taxon>
        <taxon>Pezizomycotina</taxon>
        <taxon>Eurotiomycetes</taxon>
        <taxon>Eurotiomycetidae</taxon>
        <taxon>Eurotiales</taxon>
        <taxon>Aspergillaceae</taxon>
        <taxon>Aspergillus</taxon>
    </lineage>
</organism>
<dbReference type="InterPro" id="IPR036282">
    <property type="entry name" value="Glutathione-S-Trfase_C_sf"/>
</dbReference>
<gene>
    <name evidence="3" type="ORF">BO72DRAFT_472073</name>
</gene>
<dbReference type="PROSITE" id="PS50404">
    <property type="entry name" value="GST_NTER"/>
    <property type="match status" value="1"/>
</dbReference>
<dbReference type="GO" id="GO:0016740">
    <property type="term" value="F:transferase activity"/>
    <property type="evidence" value="ECO:0007669"/>
    <property type="project" value="UniProtKB-KW"/>
</dbReference>
<dbReference type="VEuPathDB" id="FungiDB:BO72DRAFT_472073"/>
<evidence type="ECO:0000259" key="1">
    <source>
        <dbReference type="PROSITE" id="PS50404"/>
    </source>
</evidence>
<evidence type="ECO:0000259" key="2">
    <source>
        <dbReference type="PROSITE" id="PS50405"/>
    </source>
</evidence>
<evidence type="ECO:0000313" key="3">
    <source>
        <dbReference type="EMBL" id="RAK72888.1"/>
    </source>
</evidence>
<dbReference type="GO" id="GO:0005737">
    <property type="term" value="C:cytoplasm"/>
    <property type="evidence" value="ECO:0007669"/>
    <property type="project" value="TreeGrafter"/>
</dbReference>
<dbReference type="EMBL" id="KZ824687">
    <property type="protein sequence ID" value="RAK72888.1"/>
    <property type="molecule type" value="Genomic_DNA"/>
</dbReference>
<proteinExistence type="predicted"/>
<dbReference type="Pfam" id="PF13409">
    <property type="entry name" value="GST_N_2"/>
    <property type="match status" value="1"/>
</dbReference>
<keyword evidence="3" id="KW-0808">Transferase</keyword>
<dbReference type="InterPro" id="IPR010987">
    <property type="entry name" value="Glutathione-S-Trfase_C-like"/>
</dbReference>
<dbReference type="InterPro" id="IPR040079">
    <property type="entry name" value="Glutathione_S-Trfase"/>
</dbReference>
<feature type="domain" description="GST C-terminal" evidence="2">
    <location>
        <begin position="114"/>
        <end position="257"/>
    </location>
</feature>
<dbReference type="CDD" id="cd00570">
    <property type="entry name" value="GST_N_family"/>
    <property type="match status" value="1"/>
</dbReference>
<dbReference type="PANTHER" id="PTHR43968">
    <property type="match status" value="1"/>
</dbReference>
<dbReference type="SFLD" id="SFLDG00358">
    <property type="entry name" value="Main_(cytGST)"/>
    <property type="match status" value="1"/>
</dbReference>
<sequence>MPVPDADIHPEATGPAKALVANHQAEQPLKFYAGWFFQRVWLALEEKQIPYQYIEVNPYHKQPSFLALNPRGLVPTITSPDTSSTARPLYESTVILEYLEEAYPTHTPALLPQDPYLRARARIWIDYVTSRIIPAFHRFLQHQPLPSSSQGGNTGEDELQTLRAEFLATLKEFTRELHPQGPYFLGEELSLVDVVLAPWAVRLWVFDEFKGGLGVPAPGQAGSEEEEGVWERWRRWVAAVEGRRSVRETLSERDWYLPIYRRYAEDKAQSLGLDARHTLTRKPFGFDDYHLLPTAHHIMVVKHICRVSGPLVCV</sequence>
<dbReference type="InterPro" id="IPR050983">
    <property type="entry name" value="GST_Omega/HSP26"/>
</dbReference>
<dbReference type="RefSeq" id="XP_040796898.1">
    <property type="nucleotide sequence ID" value="XM_040947120.1"/>
</dbReference>
<dbReference type="InterPro" id="IPR004045">
    <property type="entry name" value="Glutathione_S-Trfase_N"/>
</dbReference>
<dbReference type="Gene3D" id="1.20.1050.10">
    <property type="match status" value="1"/>
</dbReference>
<dbReference type="OrthoDB" id="4951845at2759"/>
<dbReference type="CDD" id="cd00299">
    <property type="entry name" value="GST_C_family"/>
    <property type="match status" value="1"/>
</dbReference>
<dbReference type="SUPFAM" id="SSF52833">
    <property type="entry name" value="Thioredoxin-like"/>
    <property type="match status" value="1"/>
</dbReference>
<evidence type="ECO:0000313" key="4">
    <source>
        <dbReference type="Proteomes" id="UP000249789"/>
    </source>
</evidence>
<dbReference type="Proteomes" id="UP000249789">
    <property type="component" value="Unassembled WGS sequence"/>
</dbReference>
<dbReference type="SUPFAM" id="SSF47616">
    <property type="entry name" value="GST C-terminal domain-like"/>
    <property type="match status" value="1"/>
</dbReference>
<dbReference type="GeneID" id="63864453"/>
<protein>
    <submittedName>
        <fullName evidence="3">Glutathione S-transferase</fullName>
    </submittedName>
</protein>
<reference evidence="3 4" key="1">
    <citation type="submission" date="2018-02" db="EMBL/GenBank/DDBJ databases">
        <title>The genomes of Aspergillus section Nigri reveals drivers in fungal speciation.</title>
        <authorList>
            <consortium name="DOE Joint Genome Institute"/>
            <person name="Vesth T.C."/>
            <person name="Nybo J."/>
            <person name="Theobald S."/>
            <person name="Brandl J."/>
            <person name="Frisvad J.C."/>
            <person name="Nielsen K.F."/>
            <person name="Lyhne E.K."/>
            <person name="Kogle M.E."/>
            <person name="Kuo A."/>
            <person name="Riley R."/>
            <person name="Clum A."/>
            <person name="Nolan M."/>
            <person name="Lipzen A."/>
            <person name="Salamov A."/>
            <person name="Henrissat B."/>
            <person name="Wiebenga A."/>
            <person name="De vries R.P."/>
            <person name="Grigoriev I.V."/>
            <person name="Mortensen U.H."/>
            <person name="Andersen M.R."/>
            <person name="Baker S.E."/>
        </authorList>
    </citation>
    <scope>NUCLEOTIDE SEQUENCE [LARGE SCALE GENOMIC DNA]</scope>
    <source>
        <strain evidence="3 4">CBS 313.89</strain>
    </source>
</reference>
<dbReference type="PANTHER" id="PTHR43968:SF13">
    <property type="entry name" value="GLUTATHIONE TRANSFERASE OMEGA-1"/>
    <property type="match status" value="1"/>
</dbReference>
<dbReference type="Pfam" id="PF13410">
    <property type="entry name" value="GST_C_2"/>
    <property type="match status" value="1"/>
</dbReference>
<dbReference type="Gene3D" id="3.40.30.10">
    <property type="entry name" value="Glutaredoxin"/>
    <property type="match status" value="1"/>
</dbReference>
<dbReference type="AlphaFoldDB" id="A0A8G1VV58"/>
<dbReference type="SFLD" id="SFLDS00019">
    <property type="entry name" value="Glutathione_Transferase_(cytos"/>
    <property type="match status" value="1"/>
</dbReference>
<dbReference type="PROSITE" id="PS50405">
    <property type="entry name" value="GST_CTER"/>
    <property type="match status" value="1"/>
</dbReference>
<keyword evidence="4" id="KW-1185">Reference proteome</keyword>
<name>A0A8G1VV58_9EURO</name>
<accession>A0A8G1VV58</accession>